<dbReference type="EMBL" id="RWJN01000130">
    <property type="protein sequence ID" value="TCD66572.1"/>
    <property type="molecule type" value="Genomic_DNA"/>
</dbReference>
<feature type="compositionally biased region" description="Basic residues" evidence="2">
    <location>
        <begin position="171"/>
        <end position="183"/>
    </location>
</feature>
<dbReference type="AlphaFoldDB" id="A0A4R0RHG3"/>
<evidence type="ECO:0000256" key="2">
    <source>
        <dbReference type="SAM" id="MobiDB-lite"/>
    </source>
</evidence>
<dbReference type="GO" id="GO:0005634">
    <property type="term" value="C:nucleus"/>
    <property type="evidence" value="ECO:0007669"/>
    <property type="project" value="TreeGrafter"/>
</dbReference>
<keyword evidence="4" id="KW-1185">Reference proteome</keyword>
<dbReference type="OrthoDB" id="5382468at2759"/>
<dbReference type="PANTHER" id="PTHR19965">
    <property type="entry name" value="RNA AND EXPORT FACTOR BINDING PROTEIN"/>
    <property type="match status" value="1"/>
</dbReference>
<dbReference type="GO" id="GO:0003729">
    <property type="term" value="F:mRNA binding"/>
    <property type="evidence" value="ECO:0007669"/>
    <property type="project" value="TreeGrafter"/>
</dbReference>
<dbReference type="SUPFAM" id="SSF54928">
    <property type="entry name" value="RNA-binding domain, RBD"/>
    <property type="match status" value="1"/>
</dbReference>
<feature type="compositionally biased region" description="Basic and acidic residues" evidence="2">
    <location>
        <begin position="1"/>
        <end position="10"/>
    </location>
</feature>
<evidence type="ECO:0000313" key="4">
    <source>
        <dbReference type="Proteomes" id="UP000292702"/>
    </source>
</evidence>
<gene>
    <name evidence="3" type="ORF">EIP91_001240</name>
</gene>
<evidence type="ECO:0000313" key="3">
    <source>
        <dbReference type="EMBL" id="TCD66572.1"/>
    </source>
</evidence>
<accession>A0A4R0RHG3</accession>
<feature type="compositionally biased region" description="Basic and acidic residues" evidence="2">
    <location>
        <begin position="25"/>
        <end position="37"/>
    </location>
</feature>
<dbReference type="Proteomes" id="UP000292702">
    <property type="component" value="Unassembled WGS sequence"/>
</dbReference>
<evidence type="ECO:0008006" key="5">
    <source>
        <dbReference type="Google" id="ProtNLM"/>
    </source>
</evidence>
<dbReference type="PANTHER" id="PTHR19965:SF82">
    <property type="entry name" value="THO COMPLEX SUBUNIT 4"/>
    <property type="match status" value="1"/>
</dbReference>
<reference evidence="3 4" key="1">
    <citation type="submission" date="2018-11" db="EMBL/GenBank/DDBJ databases">
        <title>Genome assembly of Steccherinum ochraceum LE-BIN_3174, the white-rot fungus of the Steccherinaceae family (The Residual Polyporoid clade, Polyporales, Basidiomycota).</title>
        <authorList>
            <person name="Fedorova T.V."/>
            <person name="Glazunova O.A."/>
            <person name="Landesman E.O."/>
            <person name="Moiseenko K.V."/>
            <person name="Psurtseva N.V."/>
            <person name="Savinova O.S."/>
            <person name="Shakhova N.V."/>
            <person name="Tyazhelova T.V."/>
            <person name="Vasina D.V."/>
        </authorList>
    </citation>
    <scope>NUCLEOTIDE SEQUENCE [LARGE SCALE GENOMIC DNA]</scope>
    <source>
        <strain evidence="3 4">LE-BIN_3174</strain>
    </source>
</reference>
<dbReference type="InterPro" id="IPR051229">
    <property type="entry name" value="ALYREF_mRNA_export"/>
</dbReference>
<sequence length="224" mass="24223">MAGIRNDKKPYSRPPARPRASEGAWLHDKASGFKKNEQNASRPGRAVTVSEGNSKLVVSNLHYELTPKDLTYDRSGRSSGVAILFYETADEAATTKREFDGKLARGQPMQIEFDAGPPPRLQARRIASAPSLINRIQKPPLLERLADTPKAPRAPRAAAPVSNGPGPVRTKAPRQPKEKKKPKTMQELDSELEAFMKDDNAVTVQPAAPATAPAPAAGDVEMAT</sequence>
<organism evidence="3 4">
    <name type="scientific">Steccherinum ochraceum</name>
    <dbReference type="NCBI Taxonomy" id="92696"/>
    <lineage>
        <taxon>Eukaryota</taxon>
        <taxon>Fungi</taxon>
        <taxon>Dikarya</taxon>
        <taxon>Basidiomycota</taxon>
        <taxon>Agaricomycotina</taxon>
        <taxon>Agaricomycetes</taxon>
        <taxon>Polyporales</taxon>
        <taxon>Steccherinaceae</taxon>
        <taxon>Steccherinum</taxon>
    </lineage>
</organism>
<protein>
    <recommendedName>
        <fullName evidence="5">RRM domain-containing protein</fullName>
    </recommendedName>
</protein>
<proteinExistence type="predicted"/>
<keyword evidence="1" id="KW-0694">RNA-binding</keyword>
<dbReference type="InterPro" id="IPR035979">
    <property type="entry name" value="RBD_domain_sf"/>
</dbReference>
<feature type="region of interest" description="Disordered" evidence="2">
    <location>
        <begin position="148"/>
        <end position="224"/>
    </location>
</feature>
<comment type="caution">
    <text evidence="3">The sequence shown here is derived from an EMBL/GenBank/DDBJ whole genome shotgun (WGS) entry which is preliminary data.</text>
</comment>
<evidence type="ECO:0000256" key="1">
    <source>
        <dbReference type="ARBA" id="ARBA00022884"/>
    </source>
</evidence>
<dbReference type="STRING" id="92696.A0A4R0RHG3"/>
<feature type="compositionally biased region" description="Low complexity" evidence="2">
    <location>
        <begin position="201"/>
        <end position="217"/>
    </location>
</feature>
<name>A0A4R0RHG3_9APHY</name>
<feature type="region of interest" description="Disordered" evidence="2">
    <location>
        <begin position="1"/>
        <end position="48"/>
    </location>
</feature>